<dbReference type="Gene3D" id="3.30.70.270">
    <property type="match status" value="1"/>
</dbReference>
<evidence type="ECO:0000259" key="4">
    <source>
        <dbReference type="PROSITE" id="PS50883"/>
    </source>
</evidence>
<accession>A0A1J5SE40</accession>
<dbReference type="InterPro" id="IPR000700">
    <property type="entry name" value="PAS-assoc_C"/>
</dbReference>
<feature type="domain" description="PAS" evidence="2">
    <location>
        <begin position="217"/>
        <end position="265"/>
    </location>
</feature>
<dbReference type="InterPro" id="IPR029787">
    <property type="entry name" value="Nucleotide_cyclase"/>
</dbReference>
<dbReference type="Pfam" id="PF13426">
    <property type="entry name" value="PAS_9"/>
    <property type="match status" value="1"/>
</dbReference>
<dbReference type="CDD" id="cd01949">
    <property type="entry name" value="GGDEF"/>
    <property type="match status" value="1"/>
</dbReference>
<dbReference type="SMART" id="SM00091">
    <property type="entry name" value="PAS"/>
    <property type="match status" value="2"/>
</dbReference>
<proteinExistence type="predicted"/>
<evidence type="ECO:0000259" key="2">
    <source>
        <dbReference type="PROSITE" id="PS50112"/>
    </source>
</evidence>
<dbReference type="PROSITE" id="PS50112">
    <property type="entry name" value="PAS"/>
    <property type="match status" value="2"/>
</dbReference>
<keyword evidence="6" id="KW-0378">Hydrolase</keyword>
<dbReference type="FunFam" id="3.20.20.450:FF:000001">
    <property type="entry name" value="Cyclic di-GMP phosphodiesterase yahA"/>
    <property type="match status" value="1"/>
</dbReference>
<evidence type="ECO:0000256" key="1">
    <source>
        <dbReference type="SAM" id="Phobius"/>
    </source>
</evidence>
<dbReference type="SMART" id="SM00267">
    <property type="entry name" value="GGDEF"/>
    <property type="match status" value="1"/>
</dbReference>
<dbReference type="EMBL" id="MLJW01000042">
    <property type="protein sequence ID" value="OIR06554.1"/>
    <property type="molecule type" value="Genomic_DNA"/>
</dbReference>
<dbReference type="SMART" id="SM00052">
    <property type="entry name" value="EAL"/>
    <property type="match status" value="1"/>
</dbReference>
<dbReference type="PROSITE" id="PS50113">
    <property type="entry name" value="PAC"/>
    <property type="match status" value="2"/>
</dbReference>
<feature type="transmembrane region" description="Helical" evidence="1">
    <location>
        <begin position="21"/>
        <end position="43"/>
    </location>
</feature>
<dbReference type="PANTHER" id="PTHR44757">
    <property type="entry name" value="DIGUANYLATE CYCLASE DGCP"/>
    <property type="match status" value="1"/>
</dbReference>
<dbReference type="PANTHER" id="PTHR44757:SF2">
    <property type="entry name" value="BIOFILM ARCHITECTURE MAINTENANCE PROTEIN MBAA"/>
    <property type="match status" value="1"/>
</dbReference>
<name>A0A1J5SE40_9ZZZZ</name>
<keyword evidence="1" id="KW-1133">Transmembrane helix</keyword>
<dbReference type="InterPro" id="IPR052155">
    <property type="entry name" value="Biofilm_reg_signaling"/>
</dbReference>
<dbReference type="InterPro" id="IPR000014">
    <property type="entry name" value="PAS"/>
</dbReference>
<evidence type="ECO:0000259" key="3">
    <source>
        <dbReference type="PROSITE" id="PS50113"/>
    </source>
</evidence>
<feature type="transmembrane region" description="Helical" evidence="1">
    <location>
        <begin position="63"/>
        <end position="81"/>
    </location>
</feature>
<dbReference type="AlphaFoldDB" id="A0A1J5SE40"/>
<dbReference type="InterPro" id="IPR043128">
    <property type="entry name" value="Rev_trsase/Diguanyl_cyclase"/>
</dbReference>
<dbReference type="EC" id="3.1.4.52" evidence="6"/>
<dbReference type="NCBIfam" id="TIGR00229">
    <property type="entry name" value="sensory_box"/>
    <property type="match status" value="2"/>
</dbReference>
<feature type="domain" description="PAC" evidence="3">
    <location>
        <begin position="292"/>
        <end position="344"/>
    </location>
</feature>
<dbReference type="InterPro" id="IPR035965">
    <property type="entry name" value="PAS-like_dom_sf"/>
</dbReference>
<dbReference type="CDD" id="cd00130">
    <property type="entry name" value="PAS"/>
    <property type="match status" value="2"/>
</dbReference>
<dbReference type="Gene3D" id="3.20.20.450">
    <property type="entry name" value="EAL domain"/>
    <property type="match status" value="1"/>
</dbReference>
<dbReference type="GO" id="GO:0071111">
    <property type="term" value="F:cyclic-guanylate-specific phosphodiesterase activity"/>
    <property type="evidence" value="ECO:0007669"/>
    <property type="project" value="UniProtKB-EC"/>
</dbReference>
<comment type="caution">
    <text evidence="6">The sequence shown here is derived from an EMBL/GenBank/DDBJ whole genome shotgun (WGS) entry which is preliminary data.</text>
</comment>
<sequence length="775" mass="87740">MSGSKESSPFKHSRPNQTLPTKVAGVLKVVLLYAVFSSVYILLSDQMLIWLFHDPEQIKLISITKGWVFVAITSVLLFGLIRRQLRQGLEALQEREEAYRNLAEQSPNIIYQTTADNKNLITYISPKVSDLGYSPQEFIDTPEFWLHLIHPEDVERVLKALEQSRFEKTAFSSEYRMKTQLGEWRHFHDKSEVVRDSHGQALYVQGMLLDITERKHAEHELRVAATAFESQDAMVITDENQIILKINHAFTTVTGYSLEEAIGKTPAMLKAGLQDATFYKLMWESLGRDHYWQGEIWDRRKDGEVYPERLSITAVIGDNGKVTNYVASFTDITQNKKAEETIHNLAFYDALTGLPNRKLLLDRLKHALLSSSRKKCQGAMLFINLDDFKTLNDTRGHDIGDLLLIEVAQRIQSCIHIDDTLARLGSDEFAVLLDTLSTAQEQAALQAAAIAERIHKAIQQPFTLDGKIYYCKSCIGISLFHDHETSFEELLKRTDAALSQAKENGPDKIHFFDSHMQATLEARVNLESWLHAAIPAQLQLFYQAQVDKHGNAFGAEVLIRWFHPEKGIISPTEFIPLAEETGLILPIGRWVLETACRQIKAWETNAATRHLILAVNVSAKQFHQPDFVDQVLDVLNHTGADPTRLKLELTESLLLENVETIILKMTALKEKGVRFSLDDFGTGFSSLAYLKRLPLDQLKIDQSFVRDLNTDPNDASIVRTIISLGQSLGLEVIAEGVETEAQRNFLAVNGCTQYQGYLFSKPIPLNEFEKLLHLS</sequence>
<dbReference type="Pfam" id="PF00563">
    <property type="entry name" value="EAL"/>
    <property type="match status" value="1"/>
</dbReference>
<dbReference type="PROSITE" id="PS50887">
    <property type="entry name" value="GGDEF"/>
    <property type="match status" value="1"/>
</dbReference>
<keyword evidence="1" id="KW-0812">Transmembrane</keyword>
<feature type="domain" description="GGDEF" evidence="5">
    <location>
        <begin position="376"/>
        <end position="514"/>
    </location>
</feature>
<dbReference type="InterPro" id="IPR001633">
    <property type="entry name" value="EAL_dom"/>
</dbReference>
<gene>
    <name evidence="6" type="primary">gmr_68</name>
    <name evidence="6" type="ORF">GALL_111590</name>
</gene>
<protein>
    <submittedName>
        <fullName evidence="6">Cyclic di-GMP phosphodiesterase Gmr</fullName>
        <ecNumber evidence="6">3.1.4.52</ecNumber>
    </submittedName>
</protein>
<dbReference type="PROSITE" id="PS50883">
    <property type="entry name" value="EAL"/>
    <property type="match status" value="1"/>
</dbReference>
<dbReference type="InterPro" id="IPR000160">
    <property type="entry name" value="GGDEF_dom"/>
</dbReference>
<evidence type="ECO:0000313" key="6">
    <source>
        <dbReference type="EMBL" id="OIR06554.1"/>
    </source>
</evidence>
<dbReference type="Pfam" id="PF08447">
    <property type="entry name" value="PAS_3"/>
    <property type="match status" value="1"/>
</dbReference>
<dbReference type="InterPro" id="IPR013655">
    <property type="entry name" value="PAS_fold_3"/>
</dbReference>
<dbReference type="SMART" id="SM00086">
    <property type="entry name" value="PAC"/>
    <property type="match status" value="2"/>
</dbReference>
<dbReference type="Pfam" id="PF00990">
    <property type="entry name" value="GGDEF"/>
    <property type="match status" value="1"/>
</dbReference>
<feature type="domain" description="PAS" evidence="2">
    <location>
        <begin position="95"/>
        <end position="168"/>
    </location>
</feature>
<organism evidence="6">
    <name type="scientific">mine drainage metagenome</name>
    <dbReference type="NCBI Taxonomy" id="410659"/>
    <lineage>
        <taxon>unclassified sequences</taxon>
        <taxon>metagenomes</taxon>
        <taxon>ecological metagenomes</taxon>
    </lineage>
</organism>
<keyword evidence="1" id="KW-0472">Membrane</keyword>
<dbReference type="InterPro" id="IPR001610">
    <property type="entry name" value="PAC"/>
</dbReference>
<dbReference type="InterPro" id="IPR035919">
    <property type="entry name" value="EAL_sf"/>
</dbReference>
<dbReference type="NCBIfam" id="TIGR00254">
    <property type="entry name" value="GGDEF"/>
    <property type="match status" value="1"/>
</dbReference>
<dbReference type="Gene3D" id="3.30.450.20">
    <property type="entry name" value="PAS domain"/>
    <property type="match status" value="2"/>
</dbReference>
<dbReference type="SUPFAM" id="SSF141868">
    <property type="entry name" value="EAL domain-like"/>
    <property type="match status" value="1"/>
</dbReference>
<evidence type="ECO:0000259" key="5">
    <source>
        <dbReference type="PROSITE" id="PS50887"/>
    </source>
</evidence>
<dbReference type="CDD" id="cd01948">
    <property type="entry name" value="EAL"/>
    <property type="match status" value="1"/>
</dbReference>
<dbReference type="SUPFAM" id="SSF55073">
    <property type="entry name" value="Nucleotide cyclase"/>
    <property type="match status" value="1"/>
</dbReference>
<dbReference type="SUPFAM" id="SSF55785">
    <property type="entry name" value="PYP-like sensor domain (PAS domain)"/>
    <property type="match status" value="2"/>
</dbReference>
<reference evidence="6" key="1">
    <citation type="submission" date="2016-10" db="EMBL/GenBank/DDBJ databases">
        <title>Sequence of Gallionella enrichment culture.</title>
        <authorList>
            <person name="Poehlein A."/>
            <person name="Muehling M."/>
            <person name="Daniel R."/>
        </authorList>
    </citation>
    <scope>NUCLEOTIDE SEQUENCE</scope>
</reference>
<feature type="domain" description="PAC" evidence="3">
    <location>
        <begin position="171"/>
        <end position="223"/>
    </location>
</feature>
<feature type="domain" description="EAL" evidence="4">
    <location>
        <begin position="523"/>
        <end position="775"/>
    </location>
</feature>